<evidence type="ECO:0000313" key="1">
    <source>
        <dbReference type="EMBL" id="RZN71999.1"/>
    </source>
</evidence>
<name>A0A520KY96_9EURY</name>
<evidence type="ECO:0000313" key="2">
    <source>
        <dbReference type="Proteomes" id="UP000320766"/>
    </source>
</evidence>
<dbReference type="GO" id="GO:0016787">
    <property type="term" value="F:hydrolase activity"/>
    <property type="evidence" value="ECO:0007669"/>
    <property type="project" value="UniProtKB-KW"/>
</dbReference>
<keyword evidence="1" id="KW-0378">Hydrolase</keyword>
<dbReference type="PANTHER" id="PTHR42103:SF2">
    <property type="entry name" value="AB HYDROLASE-1 DOMAIN-CONTAINING PROTEIN"/>
    <property type="match status" value="1"/>
</dbReference>
<comment type="caution">
    <text evidence="1">The sequence shown here is derived from an EMBL/GenBank/DDBJ whole genome shotgun (WGS) entry which is preliminary data.</text>
</comment>
<protein>
    <submittedName>
        <fullName evidence="1">Alpha/beta hydrolase</fullName>
    </submittedName>
</protein>
<accession>A0A520KY96</accession>
<organism evidence="1 2">
    <name type="scientific">Candidatus Methanolliviera hydrocarbonicum</name>
    <dbReference type="NCBI Taxonomy" id="2491085"/>
    <lineage>
        <taxon>Archaea</taxon>
        <taxon>Methanobacteriati</taxon>
        <taxon>Methanobacteriota</taxon>
        <taxon>Candidatus Methanoliparia</taxon>
        <taxon>Candidatus Methanoliparales</taxon>
        <taxon>Candidatus Methanollivieraceae</taxon>
        <taxon>Candidatus Methanolliviera</taxon>
    </lineage>
</organism>
<proteinExistence type="predicted"/>
<dbReference type="SUPFAM" id="SSF53474">
    <property type="entry name" value="alpha/beta-Hydrolases"/>
    <property type="match status" value="1"/>
</dbReference>
<dbReference type="Proteomes" id="UP000320766">
    <property type="component" value="Unassembled WGS sequence"/>
</dbReference>
<gene>
    <name evidence="1" type="ORF">EF807_01765</name>
</gene>
<dbReference type="PANTHER" id="PTHR42103">
    <property type="entry name" value="ALPHA/BETA-HYDROLASES SUPERFAMILY PROTEIN"/>
    <property type="match status" value="1"/>
</dbReference>
<dbReference type="Gene3D" id="3.40.50.1820">
    <property type="entry name" value="alpha/beta hydrolase"/>
    <property type="match status" value="1"/>
</dbReference>
<dbReference type="AlphaFoldDB" id="A0A520KY96"/>
<dbReference type="InterPro" id="IPR029058">
    <property type="entry name" value="AB_hydrolase_fold"/>
</dbReference>
<reference evidence="1 2" key="1">
    <citation type="journal article" date="2019" name="Nat. Microbiol.">
        <title>Wide diversity of methane and short-chain alkane metabolisms in uncultured archaea.</title>
        <authorList>
            <person name="Borrel G."/>
            <person name="Adam P.S."/>
            <person name="McKay L.J."/>
            <person name="Chen L.X."/>
            <person name="Sierra-Garcia I.N."/>
            <person name="Sieber C.M."/>
            <person name="Letourneur Q."/>
            <person name="Ghozlane A."/>
            <person name="Andersen G.L."/>
            <person name="Li W.J."/>
            <person name="Hallam S.J."/>
            <person name="Muyzer G."/>
            <person name="de Oliveira V.M."/>
            <person name="Inskeep W.P."/>
            <person name="Banfield J.F."/>
            <person name="Gribaldo S."/>
        </authorList>
    </citation>
    <scope>NUCLEOTIDE SEQUENCE [LARGE SCALE GENOMIC DNA]</scope>
    <source>
        <strain evidence="1">NM1b</strain>
    </source>
</reference>
<sequence length="199" mass="22617">MIKNLTFDGKAETLCATLYGEFESKRKVILSPPHPLLGGCRCDLRVVAVARELHENGISALCIDYRKNYGGGLGEIEDLRSAIDFFEPNKRKKLGLFGYSFGSLVASNIDDERVKGIVLISVLSKMGEIAVKVDTTYKKLFIHGRRDYIAPYDEFLEIYNDSLGEKYCKVYDTDHFYAGFMEEVKGEVSKFFLKVFEDY</sequence>
<dbReference type="EMBL" id="RXIL01000032">
    <property type="protein sequence ID" value="RZN71999.1"/>
    <property type="molecule type" value="Genomic_DNA"/>
</dbReference>